<protein>
    <submittedName>
        <fullName evidence="1">Uncharacterized protein</fullName>
    </submittedName>
</protein>
<reference evidence="1 2" key="1">
    <citation type="submission" date="2015-09" db="EMBL/GenBank/DDBJ databases">
        <authorList>
            <consortium name="Pathogen Informatics"/>
        </authorList>
    </citation>
    <scope>NUCLEOTIDE SEQUENCE [LARGE SCALE GENOMIC DNA]</scope>
    <source>
        <strain evidence="1 2">2789STDY5834842</strain>
    </source>
</reference>
<gene>
    <name evidence="1" type="ORF">ERS852457_00663</name>
</gene>
<evidence type="ECO:0000313" key="2">
    <source>
        <dbReference type="Proteomes" id="UP000095333"/>
    </source>
</evidence>
<dbReference type="AlphaFoldDB" id="A0A174WI05"/>
<organism evidence="1 2">
    <name type="scientific">Phocaeicola vulgatus</name>
    <name type="common">Bacteroides vulgatus</name>
    <dbReference type="NCBI Taxonomy" id="821"/>
    <lineage>
        <taxon>Bacteria</taxon>
        <taxon>Pseudomonadati</taxon>
        <taxon>Bacteroidota</taxon>
        <taxon>Bacteroidia</taxon>
        <taxon>Bacteroidales</taxon>
        <taxon>Bacteroidaceae</taxon>
        <taxon>Phocaeicola</taxon>
    </lineage>
</organism>
<dbReference type="EMBL" id="CYZI01000002">
    <property type="protein sequence ID" value="CUN70015.1"/>
    <property type="molecule type" value="Genomic_DNA"/>
</dbReference>
<accession>A0A174WI05</accession>
<name>A0A174WI05_PHOVU</name>
<sequence length="31" mass="3505">MYFGRKYYDQAALVSIMIFNEGTLAMNASAK</sequence>
<dbReference type="Proteomes" id="UP000095333">
    <property type="component" value="Unassembled WGS sequence"/>
</dbReference>
<proteinExistence type="predicted"/>
<evidence type="ECO:0000313" key="1">
    <source>
        <dbReference type="EMBL" id="CUN70015.1"/>
    </source>
</evidence>